<evidence type="ECO:0000313" key="2">
    <source>
        <dbReference type="EMBL" id="GAA5534642.1"/>
    </source>
</evidence>
<reference evidence="2 3" key="1">
    <citation type="submission" date="2024-02" db="EMBL/GenBank/DDBJ databases">
        <title>Deinococcus aluminii NBRC 112889.</title>
        <authorList>
            <person name="Ichikawa N."/>
            <person name="Katano-Makiyama Y."/>
            <person name="Hidaka K."/>
        </authorList>
    </citation>
    <scope>NUCLEOTIDE SEQUENCE [LARGE SCALE GENOMIC DNA]</scope>
    <source>
        <strain evidence="2 3">NBRC 112889</strain>
    </source>
</reference>
<dbReference type="InterPro" id="IPR031009">
    <property type="entry name" value="Tcm_partner"/>
</dbReference>
<keyword evidence="3" id="KW-1185">Reference proteome</keyword>
<name>A0ABP9XH04_9DEIO</name>
<organism evidence="2 3">
    <name type="scientific">Deinococcus aluminii</name>
    <dbReference type="NCBI Taxonomy" id="1656885"/>
    <lineage>
        <taxon>Bacteria</taxon>
        <taxon>Thermotogati</taxon>
        <taxon>Deinococcota</taxon>
        <taxon>Deinococci</taxon>
        <taxon>Deinococcales</taxon>
        <taxon>Deinococcaceae</taxon>
        <taxon>Deinococcus</taxon>
    </lineage>
</organism>
<dbReference type="Pfam" id="PF22560">
    <property type="entry name" value="GMT-wHTH"/>
    <property type="match status" value="1"/>
</dbReference>
<feature type="domain" description="GMT-like wHTH" evidence="1">
    <location>
        <begin position="247"/>
        <end position="320"/>
    </location>
</feature>
<evidence type="ECO:0000313" key="3">
    <source>
        <dbReference type="Proteomes" id="UP001404956"/>
    </source>
</evidence>
<dbReference type="InterPro" id="IPR054339">
    <property type="entry name" value="GMT_wHTH"/>
</dbReference>
<sequence length="341" mass="38880">MLPRTRSGRIAYIDLFAGPGRYKNGKSSTPLLILESAIRDSDPRMRQMLVTMFNDKDEENVRSLQKAISEIEGIEKLTYQPQVMNQEIGSELVKRFESVKFVPTLFFVDPWGYKGLSLRLINSVLKDWGCDCIFFFNYNRINMGVNNDYVLTHMEALLGPEIREVLRPKLAGLSPQEREATIIEAISEALVEMGGKYVLPFRFKDERGNRTSHHLIFVSKNVLGYGIMKGIMAKESSEENQGVATFEYTPATQNQPLLFELLRPLDDLKGLLLGKYKGRTMTMREIFEDHNVGTPYVEANYKTVLCQMEEEGLVIANPPASHRRMMNGKRTFADATKVTFI</sequence>
<dbReference type="NCBIfam" id="TIGR04474">
    <property type="entry name" value="tcm_partner"/>
    <property type="match status" value="1"/>
</dbReference>
<protein>
    <recommendedName>
        <fullName evidence="1">GMT-like wHTH domain-containing protein</fullName>
    </recommendedName>
</protein>
<dbReference type="Proteomes" id="UP001404956">
    <property type="component" value="Unassembled WGS sequence"/>
</dbReference>
<proteinExistence type="predicted"/>
<comment type="caution">
    <text evidence="2">The sequence shown here is derived from an EMBL/GenBank/DDBJ whole genome shotgun (WGS) entry which is preliminary data.</text>
</comment>
<evidence type="ECO:0000259" key="1">
    <source>
        <dbReference type="Pfam" id="PF22560"/>
    </source>
</evidence>
<accession>A0ABP9XH04</accession>
<dbReference type="EMBL" id="BAABRV010000009">
    <property type="protein sequence ID" value="GAA5534642.1"/>
    <property type="molecule type" value="Genomic_DNA"/>
</dbReference>
<gene>
    <name evidence="2" type="ORF">Dalu01_03053</name>
</gene>